<evidence type="ECO:0000256" key="1">
    <source>
        <dbReference type="SAM" id="MobiDB-lite"/>
    </source>
</evidence>
<sequence length="204" mass="22162">MLIHPWDRADDQTWRSWLAARDFGLFAANGPAGAAPVLVPSHFLYEGGDEILLHLARPNPVWAALEANPRMTLAVTDDWAFVPGPWRAAEGAPPEEGVPTSYYASVHLVGTAAVVDDPEAKAELIGRQLARFQPEIAHGPIVPGQPPFGRMLSAIRGLRLTVEEVRPKFKYDGQKDASHRTRVADQLARRGAPGDAAARARLLA</sequence>
<dbReference type="PANTHER" id="PTHR35802:SF1">
    <property type="entry name" value="PROTEASE SYNTHASE AND SPORULATION PROTEIN PAI 2"/>
    <property type="match status" value="1"/>
</dbReference>
<accession>A0ABW1FYF1</accession>
<dbReference type="InterPro" id="IPR007396">
    <property type="entry name" value="TR_PAI2-type"/>
</dbReference>
<protein>
    <submittedName>
        <fullName evidence="2">FMN-binding negative transcriptional regulator</fullName>
    </submittedName>
</protein>
<evidence type="ECO:0000313" key="2">
    <source>
        <dbReference type="EMBL" id="MFC5907053.1"/>
    </source>
</evidence>
<dbReference type="PANTHER" id="PTHR35802">
    <property type="entry name" value="PROTEASE SYNTHASE AND SPORULATION PROTEIN PAI 2"/>
    <property type="match status" value="1"/>
</dbReference>
<dbReference type="Pfam" id="PF04299">
    <property type="entry name" value="FMN_bind_2"/>
    <property type="match status" value="1"/>
</dbReference>
<evidence type="ECO:0000313" key="3">
    <source>
        <dbReference type="Proteomes" id="UP001596174"/>
    </source>
</evidence>
<reference evidence="3" key="1">
    <citation type="journal article" date="2019" name="Int. J. Syst. Evol. Microbiol.">
        <title>The Global Catalogue of Microorganisms (GCM) 10K type strain sequencing project: providing services to taxonomists for standard genome sequencing and annotation.</title>
        <authorList>
            <consortium name="The Broad Institute Genomics Platform"/>
            <consortium name="The Broad Institute Genome Sequencing Center for Infectious Disease"/>
            <person name="Wu L."/>
            <person name="Ma J."/>
        </authorList>
    </citation>
    <scope>NUCLEOTIDE SEQUENCE [LARGE SCALE GENOMIC DNA]</scope>
    <source>
        <strain evidence="3">JCM 4816</strain>
    </source>
</reference>
<dbReference type="EMBL" id="JBHSQJ010000023">
    <property type="protein sequence ID" value="MFC5907053.1"/>
    <property type="molecule type" value="Genomic_DNA"/>
</dbReference>
<comment type="caution">
    <text evidence="2">The sequence shown here is derived from an EMBL/GenBank/DDBJ whole genome shotgun (WGS) entry which is preliminary data.</text>
</comment>
<keyword evidence="3" id="KW-1185">Reference proteome</keyword>
<gene>
    <name evidence="2" type="ORF">ACFP3V_07460</name>
</gene>
<feature type="region of interest" description="Disordered" evidence="1">
    <location>
        <begin position="172"/>
        <end position="191"/>
    </location>
</feature>
<dbReference type="Proteomes" id="UP001596174">
    <property type="component" value="Unassembled WGS sequence"/>
</dbReference>
<organism evidence="2 3">
    <name type="scientific">Streptacidiphilus monticola</name>
    <dbReference type="NCBI Taxonomy" id="2161674"/>
    <lineage>
        <taxon>Bacteria</taxon>
        <taxon>Bacillati</taxon>
        <taxon>Actinomycetota</taxon>
        <taxon>Actinomycetes</taxon>
        <taxon>Kitasatosporales</taxon>
        <taxon>Streptomycetaceae</taxon>
        <taxon>Streptacidiphilus</taxon>
    </lineage>
</organism>
<dbReference type="RefSeq" id="WP_380581082.1">
    <property type="nucleotide sequence ID" value="NZ_JBHSQJ010000023.1"/>
</dbReference>
<name>A0ABW1FYF1_9ACTN</name>
<dbReference type="InterPro" id="IPR012349">
    <property type="entry name" value="Split_barrel_FMN-bd"/>
</dbReference>
<dbReference type="SUPFAM" id="SSF50475">
    <property type="entry name" value="FMN-binding split barrel"/>
    <property type="match status" value="1"/>
</dbReference>
<feature type="compositionally biased region" description="Basic and acidic residues" evidence="1">
    <location>
        <begin position="172"/>
        <end position="183"/>
    </location>
</feature>
<proteinExistence type="predicted"/>
<dbReference type="Gene3D" id="2.30.110.10">
    <property type="entry name" value="Electron Transport, Fmn-binding Protein, Chain A"/>
    <property type="match status" value="1"/>
</dbReference>